<dbReference type="Pfam" id="PF23416">
    <property type="entry name" value="DUF7107"/>
    <property type="match status" value="2"/>
</dbReference>
<accession>A0A077Z5X6</accession>
<name>A0A077Z5X6_TRITR</name>
<reference evidence="2" key="1">
    <citation type="submission" date="2014-01" db="EMBL/GenBank/DDBJ databases">
        <authorList>
            <person name="Aslett M."/>
        </authorList>
    </citation>
    <scope>NUCLEOTIDE SEQUENCE</scope>
</reference>
<dbReference type="InterPro" id="IPR055531">
    <property type="entry name" value="DUF7107"/>
</dbReference>
<sequence>MFPSQKALAYRCQKGHVSPCTRHSECIGQQMCYANNCVPAMPAGGMCITDSNCETKNGQACISGICMVPAVTTPAPATPPPVIPPFPIFPPIPGLQLQYCLDNNHNSCPGQQICVFFLCFPAQPAGKSCTNASECGAGQACKFGECWRAATIFGMAFELF</sequence>
<dbReference type="EMBL" id="HG805987">
    <property type="protein sequence ID" value="CDW55862.1"/>
    <property type="molecule type" value="Genomic_DNA"/>
</dbReference>
<protein>
    <recommendedName>
        <fullName evidence="1">DUF7107 domain-containing protein</fullName>
    </recommendedName>
</protein>
<dbReference type="Proteomes" id="UP000030665">
    <property type="component" value="Unassembled WGS sequence"/>
</dbReference>
<organism evidence="2 3">
    <name type="scientific">Trichuris trichiura</name>
    <name type="common">Whipworm</name>
    <name type="synonym">Trichocephalus trichiurus</name>
    <dbReference type="NCBI Taxonomy" id="36087"/>
    <lineage>
        <taxon>Eukaryota</taxon>
        <taxon>Metazoa</taxon>
        <taxon>Ecdysozoa</taxon>
        <taxon>Nematoda</taxon>
        <taxon>Enoplea</taxon>
        <taxon>Dorylaimia</taxon>
        <taxon>Trichinellida</taxon>
        <taxon>Trichuridae</taxon>
        <taxon>Trichuris</taxon>
    </lineage>
</organism>
<feature type="domain" description="DUF7107" evidence="1">
    <location>
        <begin position="103"/>
        <end position="148"/>
    </location>
</feature>
<evidence type="ECO:0000259" key="1">
    <source>
        <dbReference type="Pfam" id="PF23416"/>
    </source>
</evidence>
<evidence type="ECO:0000313" key="3">
    <source>
        <dbReference type="Proteomes" id="UP000030665"/>
    </source>
</evidence>
<keyword evidence="3" id="KW-1185">Reference proteome</keyword>
<evidence type="ECO:0000313" key="2">
    <source>
        <dbReference type="EMBL" id="CDW55862.1"/>
    </source>
</evidence>
<gene>
    <name evidence="2" type="ORF">TTRE_0000413601</name>
</gene>
<dbReference type="AlphaFoldDB" id="A0A077Z5X6"/>
<reference evidence="2" key="2">
    <citation type="submission" date="2014-03" db="EMBL/GenBank/DDBJ databases">
        <title>The whipworm genome and dual-species transcriptomics of an intimate host-pathogen interaction.</title>
        <authorList>
            <person name="Foth B.J."/>
            <person name="Tsai I.J."/>
            <person name="Reid A.J."/>
            <person name="Bancroft A.J."/>
            <person name="Nichol S."/>
            <person name="Tracey A."/>
            <person name="Holroyd N."/>
            <person name="Cotton J.A."/>
            <person name="Stanley E.J."/>
            <person name="Zarowiecki M."/>
            <person name="Liu J.Z."/>
            <person name="Huckvale T."/>
            <person name="Cooper P.J."/>
            <person name="Grencis R.K."/>
            <person name="Berriman M."/>
        </authorList>
    </citation>
    <scope>NUCLEOTIDE SEQUENCE [LARGE SCALE GENOMIC DNA]</scope>
</reference>
<feature type="domain" description="DUF7107" evidence="1">
    <location>
        <begin position="20"/>
        <end position="67"/>
    </location>
</feature>
<proteinExistence type="predicted"/>